<sequence length="429" mass="46727">MKVSLLIAVVAPFLLGTTNAQQTLPRCSSTYTRKEIRSLTPTELATFKTVLTDLNRVGWTAWFSYVHTANFGPIHGNSMFFPFHRRFLLDFETVARSFNPSFVAPYWDSARDYAAPQNSQVLTSNYIGGNGGSNGCISNGFQSQLTMTYPNSHCLSRRYNGNGGTIQTWYSPEYILSLVQSDTTMARFRPDIEYSIHGAVHLGLGGDFAQTFSPNDAAFWLHHANIDRLWWLWQNINNRMWLVDGPGPNGGSMQLSTTITSYSDPVSSVIQLGYGRVCYNYAASANAPTNTATPQLKMAGSPAALAAGPVAGSSGGSETQVASNLIVSLPDSVKQDFFPSFATGSGSSSSAANALVAPSASASNSTASAAGDNNLARRESRRPMPRPFPLPDSWIRMHGFNPQDVRDRYQRATRFVSTLNSADYISPFV</sequence>
<dbReference type="InterPro" id="IPR050316">
    <property type="entry name" value="Tyrosinase/Hemocyanin"/>
</dbReference>
<dbReference type="SUPFAM" id="SSF48056">
    <property type="entry name" value="Di-copper centre-containing domain"/>
    <property type="match status" value="1"/>
</dbReference>
<feature type="chain" id="PRO_5040835749" description="Tyrosinase copper-binding domain-containing protein" evidence="4">
    <location>
        <begin position="21"/>
        <end position="429"/>
    </location>
</feature>
<keyword evidence="4" id="KW-0732">Signal</keyword>
<dbReference type="GO" id="GO:0046872">
    <property type="term" value="F:metal ion binding"/>
    <property type="evidence" value="ECO:0007669"/>
    <property type="project" value="UniProtKB-KW"/>
</dbReference>
<evidence type="ECO:0000256" key="3">
    <source>
        <dbReference type="SAM" id="MobiDB-lite"/>
    </source>
</evidence>
<feature type="domain" description="Tyrosinase copper-binding" evidence="5">
    <location>
        <begin position="75"/>
        <end position="92"/>
    </location>
</feature>
<evidence type="ECO:0000256" key="2">
    <source>
        <dbReference type="ARBA" id="ARBA00023008"/>
    </source>
</evidence>
<evidence type="ECO:0000313" key="7">
    <source>
        <dbReference type="Proteomes" id="UP001150538"/>
    </source>
</evidence>
<feature type="signal peptide" evidence="4">
    <location>
        <begin position="1"/>
        <end position="20"/>
    </location>
</feature>
<organism evidence="6 7">
    <name type="scientific">Mycoemilia scoparia</name>
    <dbReference type="NCBI Taxonomy" id="417184"/>
    <lineage>
        <taxon>Eukaryota</taxon>
        <taxon>Fungi</taxon>
        <taxon>Fungi incertae sedis</taxon>
        <taxon>Zoopagomycota</taxon>
        <taxon>Kickxellomycotina</taxon>
        <taxon>Kickxellomycetes</taxon>
        <taxon>Kickxellales</taxon>
        <taxon>Kickxellaceae</taxon>
        <taxon>Mycoemilia</taxon>
    </lineage>
</organism>
<dbReference type="Gene3D" id="1.10.1280.10">
    <property type="entry name" value="Di-copper center containing domain from catechol oxidase"/>
    <property type="match status" value="1"/>
</dbReference>
<dbReference type="PRINTS" id="PR00092">
    <property type="entry name" value="TYROSINASE"/>
</dbReference>
<reference evidence="6" key="1">
    <citation type="submission" date="2022-07" db="EMBL/GenBank/DDBJ databases">
        <title>Phylogenomic reconstructions and comparative analyses of Kickxellomycotina fungi.</title>
        <authorList>
            <person name="Reynolds N.K."/>
            <person name="Stajich J.E."/>
            <person name="Barry K."/>
            <person name="Grigoriev I.V."/>
            <person name="Crous P."/>
            <person name="Smith M.E."/>
        </authorList>
    </citation>
    <scope>NUCLEOTIDE SEQUENCE</scope>
    <source>
        <strain evidence="6">NBRC 100468</strain>
    </source>
</reference>
<accession>A0A9W8DS45</accession>
<dbReference type="Pfam" id="PF00264">
    <property type="entry name" value="Tyrosinase"/>
    <property type="match status" value="1"/>
</dbReference>
<proteinExistence type="predicted"/>
<dbReference type="PROSITE" id="PS00497">
    <property type="entry name" value="TYROSINASE_1"/>
    <property type="match status" value="1"/>
</dbReference>
<comment type="caution">
    <text evidence="6">The sequence shown here is derived from an EMBL/GenBank/DDBJ whole genome shotgun (WGS) entry which is preliminary data.</text>
</comment>
<dbReference type="AlphaFoldDB" id="A0A9W8DS45"/>
<evidence type="ECO:0000256" key="4">
    <source>
        <dbReference type="SAM" id="SignalP"/>
    </source>
</evidence>
<keyword evidence="7" id="KW-1185">Reference proteome</keyword>
<dbReference type="GO" id="GO:0016491">
    <property type="term" value="F:oxidoreductase activity"/>
    <property type="evidence" value="ECO:0007669"/>
    <property type="project" value="InterPro"/>
</dbReference>
<keyword evidence="1" id="KW-0479">Metal-binding</keyword>
<dbReference type="PANTHER" id="PTHR11474:SF126">
    <property type="entry name" value="TYROSINASE-LIKE PROTEIN TYR-1-RELATED"/>
    <property type="match status" value="1"/>
</dbReference>
<evidence type="ECO:0000256" key="1">
    <source>
        <dbReference type="ARBA" id="ARBA00022723"/>
    </source>
</evidence>
<gene>
    <name evidence="6" type="ORF">H4219_003825</name>
</gene>
<dbReference type="EMBL" id="JANBPU010000105">
    <property type="protein sequence ID" value="KAJ1916379.1"/>
    <property type="molecule type" value="Genomic_DNA"/>
</dbReference>
<dbReference type="PANTHER" id="PTHR11474">
    <property type="entry name" value="TYROSINASE FAMILY MEMBER"/>
    <property type="match status" value="1"/>
</dbReference>
<dbReference type="OrthoDB" id="6132182at2759"/>
<dbReference type="InterPro" id="IPR002227">
    <property type="entry name" value="Tyrosinase_Cu-bd"/>
</dbReference>
<name>A0A9W8DS45_9FUNG</name>
<dbReference type="InterPro" id="IPR008922">
    <property type="entry name" value="Di-copper_centre_dom_sf"/>
</dbReference>
<keyword evidence="2" id="KW-0186">Copper</keyword>
<feature type="region of interest" description="Disordered" evidence="3">
    <location>
        <begin position="362"/>
        <end position="395"/>
    </location>
</feature>
<evidence type="ECO:0000259" key="5">
    <source>
        <dbReference type="PROSITE" id="PS00497"/>
    </source>
</evidence>
<dbReference type="Proteomes" id="UP001150538">
    <property type="component" value="Unassembled WGS sequence"/>
</dbReference>
<protein>
    <recommendedName>
        <fullName evidence="5">Tyrosinase copper-binding domain-containing protein</fullName>
    </recommendedName>
</protein>
<evidence type="ECO:0000313" key="6">
    <source>
        <dbReference type="EMBL" id="KAJ1916379.1"/>
    </source>
</evidence>